<sequence>MTVRRSIRAGAAALAAAASLVLLAGCSSGGTDAATDSSGYVTDGKLTIGTGEPAYSPWVEGDDPASGKGFESAVAYAVAEQLGFDDSDVVWVRTTFDEAIAPGPKTFDINLQQFSITDERKENVDMSTAYYESSQAVLTIEGSKAAGAGSIAELTDMLIGAQTGTTSFDAIEAQIAPTAGAQVFNTNEDAVLALQNGQVDAIVVDLPTALYLASADPEEGGVEGGLIVGQLPPADGKTGDEFGFVLTKDSALTGEVSDAVDALRADGTLDSLASEWLADSIGAPVLQ</sequence>
<proteinExistence type="predicted"/>
<name>A0A4S4FFW2_9MICO</name>
<dbReference type="PANTHER" id="PTHR35936">
    <property type="entry name" value="MEMBRANE-BOUND LYTIC MUREIN TRANSGLYCOSYLASE F"/>
    <property type="match status" value="1"/>
</dbReference>
<dbReference type="SUPFAM" id="SSF53850">
    <property type="entry name" value="Periplasmic binding protein-like II"/>
    <property type="match status" value="1"/>
</dbReference>
<gene>
    <name evidence="4" type="ORF">E6C64_17295</name>
</gene>
<dbReference type="Gene3D" id="3.40.190.10">
    <property type="entry name" value="Periplasmic binding protein-like II"/>
    <property type="match status" value="2"/>
</dbReference>
<evidence type="ECO:0000313" key="4">
    <source>
        <dbReference type="EMBL" id="THG28564.1"/>
    </source>
</evidence>
<dbReference type="Proteomes" id="UP000309133">
    <property type="component" value="Unassembled WGS sequence"/>
</dbReference>
<dbReference type="EMBL" id="SSSM01000006">
    <property type="protein sequence ID" value="THG28564.1"/>
    <property type="molecule type" value="Genomic_DNA"/>
</dbReference>
<feature type="signal peptide" evidence="2">
    <location>
        <begin position="1"/>
        <end position="24"/>
    </location>
</feature>
<accession>A0A4S4FFW2</accession>
<evidence type="ECO:0000256" key="1">
    <source>
        <dbReference type="ARBA" id="ARBA00022729"/>
    </source>
</evidence>
<dbReference type="PANTHER" id="PTHR35936:SF17">
    <property type="entry name" value="ARGININE-BINDING EXTRACELLULAR PROTEIN ARTP"/>
    <property type="match status" value="1"/>
</dbReference>
<dbReference type="OrthoDB" id="8454826at2"/>
<dbReference type="PROSITE" id="PS51257">
    <property type="entry name" value="PROKAR_LIPOPROTEIN"/>
    <property type="match status" value="1"/>
</dbReference>
<dbReference type="InterPro" id="IPR001638">
    <property type="entry name" value="Solute-binding_3/MltF_N"/>
</dbReference>
<keyword evidence="1 2" id="KW-0732">Signal</keyword>
<dbReference type="AlphaFoldDB" id="A0A4S4FFW2"/>
<evidence type="ECO:0000256" key="2">
    <source>
        <dbReference type="SAM" id="SignalP"/>
    </source>
</evidence>
<protein>
    <submittedName>
        <fullName evidence="4">Amino acid ABC transporter substrate-binding protein</fullName>
    </submittedName>
</protein>
<feature type="chain" id="PRO_5039048918" evidence="2">
    <location>
        <begin position="25"/>
        <end position="287"/>
    </location>
</feature>
<comment type="caution">
    <text evidence="4">The sequence shown here is derived from an EMBL/GenBank/DDBJ whole genome shotgun (WGS) entry which is preliminary data.</text>
</comment>
<keyword evidence="5" id="KW-1185">Reference proteome</keyword>
<dbReference type="Pfam" id="PF00497">
    <property type="entry name" value="SBP_bac_3"/>
    <property type="match status" value="1"/>
</dbReference>
<dbReference type="RefSeq" id="WP_136428924.1">
    <property type="nucleotide sequence ID" value="NZ_SSSM01000006.1"/>
</dbReference>
<dbReference type="CDD" id="cd13530">
    <property type="entry name" value="PBP2_peptides_like"/>
    <property type="match status" value="1"/>
</dbReference>
<reference evidence="4 5" key="1">
    <citation type="submission" date="2019-04" db="EMBL/GenBank/DDBJ databases">
        <authorList>
            <person name="Jiang L."/>
        </authorList>
    </citation>
    <scope>NUCLEOTIDE SEQUENCE [LARGE SCALE GENOMIC DNA]</scope>
    <source>
        <strain evidence="4 5">YIM 131853</strain>
    </source>
</reference>
<evidence type="ECO:0000259" key="3">
    <source>
        <dbReference type="SMART" id="SM00062"/>
    </source>
</evidence>
<dbReference type="SMART" id="SM00062">
    <property type="entry name" value="PBPb"/>
    <property type="match status" value="1"/>
</dbReference>
<organism evidence="4 5">
    <name type="scientific">Naasia lichenicola</name>
    <dbReference type="NCBI Taxonomy" id="2565933"/>
    <lineage>
        <taxon>Bacteria</taxon>
        <taxon>Bacillati</taxon>
        <taxon>Actinomycetota</taxon>
        <taxon>Actinomycetes</taxon>
        <taxon>Micrococcales</taxon>
        <taxon>Microbacteriaceae</taxon>
        <taxon>Naasia</taxon>
    </lineage>
</organism>
<feature type="domain" description="Solute-binding protein family 3/N-terminal" evidence="3">
    <location>
        <begin position="45"/>
        <end position="280"/>
    </location>
</feature>
<evidence type="ECO:0000313" key="5">
    <source>
        <dbReference type="Proteomes" id="UP000309133"/>
    </source>
</evidence>